<evidence type="ECO:0000313" key="2">
    <source>
        <dbReference type="EMBL" id="CAD21265.1"/>
    </source>
</evidence>
<dbReference type="AlphaFoldDB" id="Q8X0P3"/>
<feature type="region of interest" description="Disordered" evidence="1">
    <location>
        <begin position="759"/>
        <end position="790"/>
    </location>
</feature>
<protein>
    <submittedName>
        <fullName evidence="2">Uncharacterized protein 5E6.240</fullName>
    </submittedName>
</protein>
<feature type="region of interest" description="Disordered" evidence="1">
    <location>
        <begin position="1"/>
        <end position="45"/>
    </location>
</feature>
<feature type="compositionally biased region" description="Basic and acidic residues" evidence="1">
    <location>
        <begin position="577"/>
        <end position="586"/>
    </location>
</feature>
<sequence>MPSFNRKREWEGERDGARPNKKSTASASTAKPASASNNPGPPVLIGPYDGHRRYDEWKGQMYGFPRVIPGSGAMFPTNYQINFNNSHPWECPLLGAHFSRAHRKLLLYDEVYRGFFWAIGERKTPDKDGKFRSIVVKRGYFEPDSERTRDDVRQPPENWESKVNPMAVKDVKLPNMSQPAVAPAAPSTAPSTAAPSPVTSFQTTPTTASMSRPSAVTAPATPRSSAANPIAVRPLSAPGASSAALLAIRRTAPGAALVGRPTGNSVHEVVDISSDEEDVKPILPGTPVKNKTFNDAMSQRGKARTEIEGARSTTRGQDSRNDLMDDDDFNPFDVDPLEFLPRKMPGLNGGITQQHSGSTQQPISDQPSAQPTNNIPDMSIRGANSDCPEIWKYMLEFLQPGTQIPDDAAITELLTLQKRRDLPEAWKFRLAAFTKHDLKTYTSVILYLGGTEAVTSPCSVMGCAHSEQAAEYAASLQRDGSGFQDRVFVKYAFPKCVFLPRHLLDSVPLAKRLKHRICANSYYRKQSPNDEIQNTKEQALEALVRVGRTTPRSHMAQSSSANVLQIITPVAFSTTKSDPHNVEAQKETQSSGGNEADTQEDSFQDNPVLSKDPARPVHDHNGSTRQTMNRQFPEIRPSMSEQSQRSVSSDIWAYITQFARTPTPRPDDEAITELLKLPRRRDIPGYWRRQLSVFNTLSLHQLTAVIWYLGGDASLPKGAVRPTYIDEITATNSYAIGNTMRESTTLAILFSNLAIHDKPRATHQQQQQPKQASTTSQRPSGIFSIPENTPGQMFSLKGTDTRIIQSSRNQILKCKVLAGDGIKWQIVGGKEFKAYKSWIDEWEIPPDSQCLVKNIHPKRSFGEDQTCIDVNPKKGVVKAAQN</sequence>
<feature type="compositionally biased region" description="Basic and acidic residues" evidence="1">
    <location>
        <begin position="1"/>
        <end position="18"/>
    </location>
</feature>
<reference evidence="2" key="2">
    <citation type="submission" date="2002-01" db="EMBL/GenBank/DDBJ databases">
        <authorList>
            <person name="German Neurospora genome project"/>
        </authorList>
    </citation>
    <scope>NUCLEOTIDE SEQUENCE</scope>
</reference>
<accession>Q8X0P3</accession>
<reference evidence="2" key="1">
    <citation type="submission" date="2002-01" db="EMBL/GenBank/DDBJ databases">
        <authorList>
            <person name="Schulte U."/>
            <person name="Aign V."/>
            <person name="Hoheisel J."/>
            <person name="Brandt P."/>
            <person name="Fartmann B."/>
            <person name="Holland R."/>
            <person name="Nyakatura G."/>
            <person name="Mewes H.W."/>
            <person name="Mannhaupt G."/>
        </authorList>
    </citation>
    <scope>NUCLEOTIDE SEQUENCE</scope>
</reference>
<feature type="region of interest" description="Disordered" evidence="1">
    <location>
        <begin position="574"/>
        <end position="643"/>
    </location>
</feature>
<organism evidence="2">
    <name type="scientific">Neurospora crassa</name>
    <dbReference type="NCBI Taxonomy" id="5141"/>
    <lineage>
        <taxon>Eukaryota</taxon>
        <taxon>Fungi</taxon>
        <taxon>Dikarya</taxon>
        <taxon>Ascomycota</taxon>
        <taxon>Pezizomycotina</taxon>
        <taxon>Sordariomycetes</taxon>
        <taxon>Sordariomycetidae</taxon>
        <taxon>Sordariales</taxon>
        <taxon>Sordariaceae</taxon>
        <taxon>Neurospora</taxon>
    </lineage>
</organism>
<feature type="compositionally biased region" description="Basic and acidic residues" evidence="1">
    <location>
        <begin position="612"/>
        <end position="622"/>
    </location>
</feature>
<feature type="region of interest" description="Disordered" evidence="1">
    <location>
        <begin position="343"/>
        <end position="381"/>
    </location>
</feature>
<dbReference type="VEuPathDB" id="FungiDB:NCU08853"/>
<feature type="compositionally biased region" description="Low complexity" evidence="1">
    <location>
        <begin position="179"/>
        <end position="200"/>
    </location>
</feature>
<feature type="compositionally biased region" description="Polar residues" evidence="1">
    <location>
        <begin position="201"/>
        <end position="214"/>
    </location>
</feature>
<proteinExistence type="predicted"/>
<gene>
    <name evidence="2" type="primary">5E6.240</name>
</gene>
<feature type="compositionally biased region" description="Polar residues" evidence="1">
    <location>
        <begin position="350"/>
        <end position="376"/>
    </location>
</feature>
<feature type="compositionally biased region" description="Low complexity" evidence="1">
    <location>
        <begin position="762"/>
        <end position="777"/>
    </location>
</feature>
<name>Q8X0P3_NEUCS</name>
<feature type="compositionally biased region" description="Low complexity" evidence="1">
    <location>
        <begin position="22"/>
        <end position="38"/>
    </location>
</feature>
<feature type="region of interest" description="Disordered" evidence="1">
    <location>
        <begin position="177"/>
        <end position="226"/>
    </location>
</feature>
<feature type="region of interest" description="Disordered" evidence="1">
    <location>
        <begin position="278"/>
        <end position="329"/>
    </location>
</feature>
<evidence type="ECO:0000256" key="1">
    <source>
        <dbReference type="SAM" id="MobiDB-lite"/>
    </source>
</evidence>
<dbReference type="EMBL" id="AL670004">
    <property type="protein sequence ID" value="CAD21265.1"/>
    <property type="molecule type" value="Genomic_DNA"/>
</dbReference>